<dbReference type="Proteomes" id="UP000187172">
    <property type="component" value="Unassembled WGS sequence"/>
</dbReference>
<keyword evidence="3" id="KW-1185">Reference proteome</keyword>
<feature type="transmembrane region" description="Helical" evidence="1">
    <location>
        <begin position="70"/>
        <end position="91"/>
    </location>
</feature>
<dbReference type="EMBL" id="MRTP01000001">
    <property type="protein sequence ID" value="OMF58030.1"/>
    <property type="molecule type" value="Genomic_DNA"/>
</dbReference>
<gene>
    <name evidence="2" type="ORF">BK138_05545</name>
</gene>
<keyword evidence="1" id="KW-0812">Transmembrane</keyword>
<evidence type="ECO:0000256" key="1">
    <source>
        <dbReference type="SAM" id="Phobius"/>
    </source>
</evidence>
<evidence type="ECO:0000313" key="3">
    <source>
        <dbReference type="Proteomes" id="UP000187172"/>
    </source>
</evidence>
<proteinExistence type="predicted"/>
<dbReference type="AlphaFoldDB" id="A0A1R1F1X0"/>
<evidence type="ECO:0000313" key="2">
    <source>
        <dbReference type="EMBL" id="OMF58030.1"/>
    </source>
</evidence>
<name>A0A1R1F1X0_9BACL</name>
<dbReference type="RefSeq" id="WP_076167070.1">
    <property type="nucleotide sequence ID" value="NZ_MRTP01000001.1"/>
</dbReference>
<organism evidence="2 3">
    <name type="scientific">Paenibacillus rhizosphaerae</name>
    <dbReference type="NCBI Taxonomy" id="297318"/>
    <lineage>
        <taxon>Bacteria</taxon>
        <taxon>Bacillati</taxon>
        <taxon>Bacillota</taxon>
        <taxon>Bacilli</taxon>
        <taxon>Bacillales</taxon>
        <taxon>Paenibacillaceae</taxon>
        <taxon>Paenibacillus</taxon>
    </lineage>
</organism>
<comment type="caution">
    <text evidence="2">The sequence shown here is derived from an EMBL/GenBank/DDBJ whole genome shotgun (WGS) entry which is preliminary data.</text>
</comment>
<feature type="transmembrane region" description="Helical" evidence="1">
    <location>
        <begin position="12"/>
        <end position="30"/>
    </location>
</feature>
<reference evidence="2 3" key="1">
    <citation type="submission" date="2016-11" db="EMBL/GenBank/DDBJ databases">
        <title>Paenibacillus species isolates.</title>
        <authorList>
            <person name="Beno S.M."/>
        </authorList>
    </citation>
    <scope>NUCLEOTIDE SEQUENCE [LARGE SCALE GENOMIC DNA]</scope>
    <source>
        <strain evidence="2 3">FSL R5-0378</strain>
    </source>
</reference>
<keyword evidence="1" id="KW-0472">Membrane</keyword>
<protein>
    <submittedName>
        <fullName evidence="2">Uncharacterized protein</fullName>
    </submittedName>
</protein>
<dbReference type="STRING" id="297318.BK138_05545"/>
<sequence length="94" mass="10292">MRTYFVISQIIYVLCFIPWLLIWGISFMGFDSGISGAAIALVSVIGVYPLVTIACAIMAWAFYKKRKRAAVIVNSIPLLWVLGVGVPVLALNLS</sequence>
<accession>A0A1R1F1X0</accession>
<feature type="transmembrane region" description="Helical" evidence="1">
    <location>
        <begin position="36"/>
        <end position="63"/>
    </location>
</feature>
<keyword evidence="1" id="KW-1133">Transmembrane helix</keyword>